<organism evidence="4 5">
    <name type="scientific">Gekko japonicus</name>
    <name type="common">Schlegel's Japanese gecko</name>
    <dbReference type="NCBI Taxonomy" id="146911"/>
    <lineage>
        <taxon>Eukaryota</taxon>
        <taxon>Metazoa</taxon>
        <taxon>Chordata</taxon>
        <taxon>Craniata</taxon>
        <taxon>Vertebrata</taxon>
        <taxon>Euteleostomi</taxon>
        <taxon>Lepidosauria</taxon>
        <taxon>Squamata</taxon>
        <taxon>Bifurcata</taxon>
        <taxon>Gekkota</taxon>
        <taxon>Gekkonidae</taxon>
        <taxon>Gekkoninae</taxon>
        <taxon>Gekko</taxon>
    </lineage>
</organism>
<evidence type="ECO:0000313" key="4">
    <source>
        <dbReference type="Proteomes" id="UP000694871"/>
    </source>
</evidence>
<gene>
    <name evidence="5" type="primary">USHBP1</name>
</gene>
<evidence type="ECO:0000256" key="1">
    <source>
        <dbReference type="SAM" id="Coils"/>
    </source>
</evidence>
<reference evidence="5" key="1">
    <citation type="submission" date="2025-08" db="UniProtKB">
        <authorList>
            <consortium name="RefSeq"/>
        </authorList>
    </citation>
    <scope>IDENTIFICATION</scope>
</reference>
<dbReference type="InterPro" id="IPR019536">
    <property type="entry name" value="USHBP1_PDZ-bd"/>
</dbReference>
<evidence type="ECO:0000256" key="2">
    <source>
        <dbReference type="SAM" id="MobiDB-lite"/>
    </source>
</evidence>
<dbReference type="PANTHER" id="PTHR23347">
    <property type="entry name" value="COLORECTAL MUTANT CANCER PROTEIN MCC PROTEIN -RELATED"/>
    <property type="match status" value="1"/>
</dbReference>
<protein>
    <submittedName>
        <fullName evidence="5">Usher syndrome type-1C protein-binding protein 1</fullName>
    </submittedName>
</protein>
<proteinExistence type="predicted"/>
<keyword evidence="4" id="KW-1185">Reference proteome</keyword>
<accession>A0ABM1JLG4</accession>
<feature type="compositionally biased region" description="Basic and acidic residues" evidence="2">
    <location>
        <begin position="36"/>
        <end position="56"/>
    </location>
</feature>
<dbReference type="InterPro" id="IPR040171">
    <property type="entry name" value="USBP1-like"/>
</dbReference>
<feature type="compositionally biased region" description="Low complexity" evidence="2">
    <location>
        <begin position="530"/>
        <end position="540"/>
    </location>
</feature>
<dbReference type="RefSeq" id="XP_015262301.1">
    <property type="nucleotide sequence ID" value="XM_015406815.1"/>
</dbReference>
<feature type="coiled-coil region" evidence="1">
    <location>
        <begin position="154"/>
        <end position="181"/>
    </location>
</feature>
<keyword evidence="1" id="KW-0175">Coiled coil</keyword>
<dbReference type="GeneID" id="107106630"/>
<dbReference type="Pfam" id="PF10506">
    <property type="entry name" value="USHBP1_PDZ-bd"/>
    <property type="match status" value="1"/>
</dbReference>
<feature type="domain" description="Harmonin-binding protein USHBP1 PDZ-binding" evidence="3">
    <location>
        <begin position="283"/>
        <end position="327"/>
    </location>
</feature>
<feature type="coiled-coil region" evidence="1">
    <location>
        <begin position="205"/>
        <end position="267"/>
    </location>
</feature>
<feature type="region of interest" description="Disordered" evidence="2">
    <location>
        <begin position="525"/>
        <end position="549"/>
    </location>
</feature>
<evidence type="ECO:0000313" key="5">
    <source>
        <dbReference type="RefSeq" id="XP_015262301.1"/>
    </source>
</evidence>
<evidence type="ECO:0000259" key="3">
    <source>
        <dbReference type="Pfam" id="PF10506"/>
    </source>
</evidence>
<feature type="non-terminal residue" evidence="5">
    <location>
        <position position="643"/>
    </location>
</feature>
<dbReference type="Proteomes" id="UP000694871">
    <property type="component" value="Unplaced"/>
</dbReference>
<sequence length="643" mass="71135">MGILSDTAAAGLSHSGGVAQTDCHFLATEGEVQEAEMEKGDAEPAGERFQEKGSDEEEILRYEQDITELLLTIASLHGKIEHLQHQTGRDDEEFSDLGSEYTASLPRCPRPFPNSVLALPPPARSMDGHADLFLDVHKAMTSLEDTVLSHRRRIPSSEAELEEYTRVAESLEQSLRKFQGDDKEPLPQLHSEEEALAAGLPPEEMSKYKREVALYEQRNAALRASLEGKDEALRQSKTALGAYQEERDKLQRKVKELQDALSTLENLPDGFAGPVQEGGPWGFQECKSDSESLSMLLGRRESDTTALCLAVQYSERCLEAHEVLWSLTAAQQHPWKESAEDGGVPMTAPGDPGSVCHEMETAVMNEALRSWERCRANSEGSECAAFKQSSPEPSGLEEDRKEVLQEYIRRLRAEQASLKLPASRTPSRADSAAARINAGIGAKVAEVQRALCDVLPTGAASPKMEKLHLVQELQTTREALADLNIQLHLMGKEKQGLELRTYTLKAQEAACLLIIRILQEDCEKSRGQQSGSSDSSSSSSSDEDSDLRGYIPVCTSKGTHFRLAQDAGGKQPATDREAQMTELRETLARAMVHAYRNARRKQEAQVCQLEKQVGLMSHRQAEQLRLLIQEVEEIGFIPRRSLP</sequence>
<feature type="region of interest" description="Disordered" evidence="2">
    <location>
        <begin position="32"/>
        <end position="56"/>
    </location>
</feature>
<dbReference type="PANTHER" id="PTHR23347:SF5">
    <property type="entry name" value="HARMONIN-BINDING PROTEIN USHBP1"/>
    <property type="match status" value="1"/>
</dbReference>
<name>A0ABM1JLG4_GEKJA</name>